<dbReference type="PANTHER" id="PTHR31632:SF2">
    <property type="entry name" value="PLASMA MEMBRANE IRON PERMEASE"/>
    <property type="match status" value="1"/>
</dbReference>
<dbReference type="GO" id="GO:0033573">
    <property type="term" value="C:high-affinity iron permease complex"/>
    <property type="evidence" value="ECO:0007669"/>
    <property type="project" value="InterPro"/>
</dbReference>
<dbReference type="OrthoDB" id="4364at2759"/>
<proteinExistence type="inferred from homology"/>
<sequence length="240" mass="26000">MLNLNKNREAWEAKLQAQLEKADREGAVTSIRKSQMFWIPFIAVLREGIETVIFLAGVGAGYPLKSIPIPGIIGLITGLAAGWLLFTAGGKCTMRAFLICSTVLLLFISAGLAMYGAHEFQEAGMFGTYENDEGEVQGVMNEPVWDICDCCANDAKGWDIFRALFGYTCAPSPWEILVYCVYWVIALTYLCFKLRALCFTGVPEKRSKWAAPAKQVSPVAVDAAPAASAAPLSGKLSDAA</sequence>
<evidence type="ECO:0000256" key="4">
    <source>
        <dbReference type="ARBA" id="ARBA00022989"/>
    </source>
</evidence>
<comment type="similarity">
    <text evidence="2">Belongs to the oxidase-dependent Fe transporter (OFeT) (TC 9.A.10.1) family.</text>
</comment>
<accession>A0A835YPH3</accession>
<feature type="transmembrane region" description="Helical" evidence="6">
    <location>
        <begin position="96"/>
        <end position="117"/>
    </location>
</feature>
<dbReference type="AlphaFoldDB" id="A0A835YPH3"/>
<dbReference type="Proteomes" id="UP000664859">
    <property type="component" value="Unassembled WGS sequence"/>
</dbReference>
<comment type="subcellular location">
    <subcellularLocation>
        <location evidence="1">Membrane</location>
        <topology evidence="1">Multi-pass membrane protein</topology>
    </subcellularLocation>
</comment>
<keyword evidence="4 6" id="KW-1133">Transmembrane helix</keyword>
<dbReference type="EMBL" id="JAFCMP010000512">
    <property type="protein sequence ID" value="KAG5178844.1"/>
    <property type="molecule type" value="Genomic_DNA"/>
</dbReference>
<comment type="caution">
    <text evidence="7">The sequence shown here is derived from an EMBL/GenBank/DDBJ whole genome shotgun (WGS) entry which is preliminary data.</text>
</comment>
<protein>
    <submittedName>
        <fullName evidence="7">Iron permease FTR1 family-domain-containing protein</fullName>
    </submittedName>
</protein>
<reference evidence="7" key="1">
    <citation type="submission" date="2021-02" db="EMBL/GenBank/DDBJ databases">
        <title>First Annotated Genome of the Yellow-green Alga Tribonema minus.</title>
        <authorList>
            <person name="Mahan K.M."/>
        </authorList>
    </citation>
    <scope>NUCLEOTIDE SEQUENCE</scope>
    <source>
        <strain evidence="7">UTEX B ZZ1240</strain>
    </source>
</reference>
<dbReference type="PANTHER" id="PTHR31632">
    <property type="entry name" value="IRON TRANSPORTER FTH1"/>
    <property type="match status" value="1"/>
</dbReference>
<keyword evidence="5 6" id="KW-0472">Membrane</keyword>
<evidence type="ECO:0000256" key="6">
    <source>
        <dbReference type="SAM" id="Phobius"/>
    </source>
</evidence>
<evidence type="ECO:0000256" key="1">
    <source>
        <dbReference type="ARBA" id="ARBA00004141"/>
    </source>
</evidence>
<evidence type="ECO:0000313" key="8">
    <source>
        <dbReference type="Proteomes" id="UP000664859"/>
    </source>
</evidence>
<keyword evidence="3 6" id="KW-0812">Transmembrane</keyword>
<name>A0A835YPH3_9STRA</name>
<evidence type="ECO:0000256" key="2">
    <source>
        <dbReference type="ARBA" id="ARBA00008333"/>
    </source>
</evidence>
<organism evidence="7 8">
    <name type="scientific">Tribonema minus</name>
    <dbReference type="NCBI Taxonomy" id="303371"/>
    <lineage>
        <taxon>Eukaryota</taxon>
        <taxon>Sar</taxon>
        <taxon>Stramenopiles</taxon>
        <taxon>Ochrophyta</taxon>
        <taxon>PX clade</taxon>
        <taxon>Xanthophyceae</taxon>
        <taxon>Tribonematales</taxon>
        <taxon>Tribonemataceae</taxon>
        <taxon>Tribonema</taxon>
    </lineage>
</organism>
<dbReference type="Pfam" id="PF03239">
    <property type="entry name" value="FTR1"/>
    <property type="match status" value="1"/>
</dbReference>
<evidence type="ECO:0000313" key="7">
    <source>
        <dbReference type="EMBL" id="KAG5178844.1"/>
    </source>
</evidence>
<keyword evidence="8" id="KW-1185">Reference proteome</keyword>
<dbReference type="InterPro" id="IPR004923">
    <property type="entry name" value="FTR1/Fip1/EfeU"/>
</dbReference>
<feature type="transmembrane region" description="Helical" evidence="6">
    <location>
        <begin position="67"/>
        <end position="89"/>
    </location>
</feature>
<gene>
    <name evidence="7" type="ORF">JKP88DRAFT_225172</name>
</gene>
<dbReference type="GO" id="GO:0015093">
    <property type="term" value="F:ferrous iron transmembrane transporter activity"/>
    <property type="evidence" value="ECO:0007669"/>
    <property type="project" value="TreeGrafter"/>
</dbReference>
<evidence type="ECO:0000256" key="3">
    <source>
        <dbReference type="ARBA" id="ARBA00022692"/>
    </source>
</evidence>
<evidence type="ECO:0000256" key="5">
    <source>
        <dbReference type="ARBA" id="ARBA00023136"/>
    </source>
</evidence>
<feature type="transmembrane region" description="Helical" evidence="6">
    <location>
        <begin position="37"/>
        <end position="61"/>
    </location>
</feature>